<evidence type="ECO:0000313" key="5">
    <source>
        <dbReference type="EMBL" id="GGA45227.1"/>
    </source>
</evidence>
<evidence type="ECO:0000256" key="2">
    <source>
        <dbReference type="ARBA" id="ARBA00022723"/>
    </source>
</evidence>
<gene>
    <name evidence="5" type="ORF">GCM10011395_14280</name>
</gene>
<dbReference type="InterPro" id="IPR039994">
    <property type="entry name" value="NO66-like"/>
</dbReference>
<dbReference type="Pfam" id="PF08007">
    <property type="entry name" value="JmjC_2"/>
    <property type="match status" value="1"/>
</dbReference>
<keyword evidence="2" id="KW-0479">Metal-binding</keyword>
<keyword evidence="3" id="KW-0408">Iron</keyword>
<evidence type="ECO:0000256" key="1">
    <source>
        <dbReference type="ARBA" id="ARBA00001954"/>
    </source>
</evidence>
<dbReference type="PROSITE" id="PS51184">
    <property type="entry name" value="JMJC"/>
    <property type="match status" value="1"/>
</dbReference>
<dbReference type="PANTHER" id="PTHR13096">
    <property type="entry name" value="MINA53 MYC INDUCED NUCLEAR ANTIGEN"/>
    <property type="match status" value="1"/>
</dbReference>
<organism evidence="5 6">
    <name type="scientific">Sphingomonas psychrolutea</name>
    <dbReference type="NCBI Taxonomy" id="1259676"/>
    <lineage>
        <taxon>Bacteria</taxon>
        <taxon>Pseudomonadati</taxon>
        <taxon>Pseudomonadota</taxon>
        <taxon>Alphaproteobacteria</taxon>
        <taxon>Sphingomonadales</taxon>
        <taxon>Sphingomonadaceae</taxon>
        <taxon>Sphingomonas</taxon>
    </lineage>
</organism>
<sequence>MRDGNCAEVCVAATGMDLLALLQPLALPDFLSRHWEREPLLLTAKHDLLDRLLGEGDLESLIAWHGRSGQPPFSVAKNSAVGPRHTSRPLPDARRAYDAGETIFVPEIHLRWGPFADFCRMLETAFRHPVGATLVFSPPNAQGLTPHFDAAAVFAMQISGEKTWKVARPVREKPLFGDPLTDLPALPEPHVDYRLTPGDVLYVPMGFPHIALSGAAPSVHVSVYINCIRARDMIARALALAADADVAFRQPLAPGLLGSTDGATAIAALFRDLADRLASGFDAEATHGALVHEMLGQMHPHPAARFNWGNAVLDSDQPLRHAPGLLPFVSQSDGAAVIAYPGGQTRGPADIFRTLVFVAETPRFRVRDLPGLDAAGQRVLAERLLSEGVLVPDTDHGPDFGGDLRAAAPEHAALVPSV</sequence>
<reference evidence="6" key="1">
    <citation type="journal article" date="2019" name="Int. J. Syst. Evol. Microbiol.">
        <title>The Global Catalogue of Microorganisms (GCM) 10K type strain sequencing project: providing services to taxonomists for standard genome sequencing and annotation.</title>
        <authorList>
            <consortium name="The Broad Institute Genomics Platform"/>
            <consortium name="The Broad Institute Genome Sequencing Center for Infectious Disease"/>
            <person name="Wu L."/>
            <person name="Ma J."/>
        </authorList>
    </citation>
    <scope>NUCLEOTIDE SEQUENCE [LARGE SCALE GENOMIC DNA]</scope>
    <source>
        <strain evidence="6">CGMCC 1.10106</strain>
    </source>
</reference>
<dbReference type="InterPro" id="IPR003347">
    <property type="entry name" value="JmjC_dom"/>
</dbReference>
<feature type="domain" description="JmjC" evidence="4">
    <location>
        <begin position="84"/>
        <end position="242"/>
    </location>
</feature>
<name>A0ABQ1GKU5_9SPHN</name>
<comment type="caution">
    <text evidence="5">The sequence shown here is derived from an EMBL/GenBank/DDBJ whole genome shotgun (WGS) entry which is preliminary data.</text>
</comment>
<evidence type="ECO:0000259" key="4">
    <source>
        <dbReference type="PROSITE" id="PS51184"/>
    </source>
</evidence>
<dbReference type="Proteomes" id="UP000618591">
    <property type="component" value="Unassembled WGS sequence"/>
</dbReference>
<accession>A0ABQ1GKU5</accession>
<dbReference type="Gene3D" id="2.60.120.650">
    <property type="entry name" value="Cupin"/>
    <property type="match status" value="1"/>
</dbReference>
<protein>
    <recommendedName>
        <fullName evidence="4">JmjC domain-containing protein</fullName>
    </recommendedName>
</protein>
<comment type="cofactor">
    <cofactor evidence="1">
        <name>Fe(2+)</name>
        <dbReference type="ChEBI" id="CHEBI:29033"/>
    </cofactor>
</comment>
<dbReference type="SUPFAM" id="SSF51197">
    <property type="entry name" value="Clavaminate synthase-like"/>
    <property type="match status" value="1"/>
</dbReference>
<proteinExistence type="predicted"/>
<keyword evidence="6" id="KW-1185">Reference proteome</keyword>
<dbReference type="PANTHER" id="PTHR13096:SF9">
    <property type="entry name" value="BIFUNCTIONAL LYSINE-SPECIFIC DEMETHYLASE AND HISTIDYL-HYDROXYLASE"/>
    <property type="match status" value="1"/>
</dbReference>
<evidence type="ECO:0000313" key="6">
    <source>
        <dbReference type="Proteomes" id="UP000618591"/>
    </source>
</evidence>
<evidence type="ECO:0000256" key="3">
    <source>
        <dbReference type="ARBA" id="ARBA00023004"/>
    </source>
</evidence>
<dbReference type="EMBL" id="BMDW01000007">
    <property type="protein sequence ID" value="GGA45227.1"/>
    <property type="molecule type" value="Genomic_DNA"/>
</dbReference>